<feature type="coiled-coil region" evidence="2">
    <location>
        <begin position="174"/>
        <end position="229"/>
    </location>
</feature>
<keyword evidence="1 2" id="KW-0175">Coiled coil</keyword>
<gene>
    <name evidence="5" type="primary">CCDC42</name>
</gene>
<dbReference type="KEGG" id="aam:106493176"/>
<evidence type="ECO:0000259" key="3">
    <source>
        <dbReference type="Pfam" id="PF13863"/>
    </source>
</evidence>
<protein>
    <submittedName>
        <fullName evidence="5">Coiled-coil domain-containing protein 42</fullName>
    </submittedName>
</protein>
<feature type="coiled-coil region" evidence="2">
    <location>
        <begin position="39"/>
        <end position="140"/>
    </location>
</feature>
<dbReference type="AlphaFoldDB" id="A0A8B7JD34"/>
<reference evidence="5" key="1">
    <citation type="submission" date="2025-08" db="UniProtKB">
        <authorList>
            <consortium name="RefSeq"/>
        </authorList>
    </citation>
    <scope>IDENTIFICATION</scope>
    <source>
        <tissue evidence="5">Blood</tissue>
    </source>
</reference>
<dbReference type="GO" id="GO:0007286">
    <property type="term" value="P:spermatid development"/>
    <property type="evidence" value="ECO:0007669"/>
    <property type="project" value="TreeGrafter"/>
</dbReference>
<organism evidence="4 5">
    <name type="scientific">Apteryx mantelli</name>
    <name type="common">North Island brown kiwi</name>
    <dbReference type="NCBI Taxonomy" id="2696672"/>
    <lineage>
        <taxon>Eukaryota</taxon>
        <taxon>Metazoa</taxon>
        <taxon>Chordata</taxon>
        <taxon>Craniata</taxon>
        <taxon>Vertebrata</taxon>
        <taxon>Euteleostomi</taxon>
        <taxon>Archelosauria</taxon>
        <taxon>Archosauria</taxon>
        <taxon>Dinosauria</taxon>
        <taxon>Saurischia</taxon>
        <taxon>Theropoda</taxon>
        <taxon>Coelurosauria</taxon>
        <taxon>Aves</taxon>
        <taxon>Palaeognathae</taxon>
        <taxon>Apterygiformes</taxon>
        <taxon>Apterygidae</taxon>
        <taxon>Apteryx</taxon>
    </lineage>
</organism>
<dbReference type="CTD" id="146849"/>
<evidence type="ECO:0000256" key="2">
    <source>
        <dbReference type="SAM" id="Coils"/>
    </source>
</evidence>
<dbReference type="Proteomes" id="UP001652627">
    <property type="component" value="Chromosome 19"/>
</dbReference>
<proteinExistence type="predicted"/>
<evidence type="ECO:0000313" key="5">
    <source>
        <dbReference type="RefSeq" id="XP_013808624.1"/>
    </source>
</evidence>
<evidence type="ECO:0000256" key="1">
    <source>
        <dbReference type="ARBA" id="ARBA00023054"/>
    </source>
</evidence>
<dbReference type="Pfam" id="PF13863">
    <property type="entry name" value="DUF4200"/>
    <property type="match status" value="1"/>
</dbReference>
<dbReference type="GO" id="GO:0005856">
    <property type="term" value="C:cytoskeleton"/>
    <property type="evidence" value="ECO:0007669"/>
    <property type="project" value="UniProtKB-ARBA"/>
</dbReference>
<dbReference type="PANTHER" id="PTHR21683">
    <property type="entry name" value="COILED-COIL DOMAIN-CONTAINING PROTEIN 42 LIKE-2-LIKE-RELATED"/>
    <property type="match status" value="1"/>
</dbReference>
<dbReference type="GeneID" id="106493176"/>
<dbReference type="InterPro" id="IPR051147">
    <property type="entry name" value="CFAP_domain-containing"/>
</dbReference>
<dbReference type="PANTHER" id="PTHR21683:SF8">
    <property type="entry name" value="COILED-COIL DOMAIN-CONTAINING PROTEIN 42"/>
    <property type="match status" value="1"/>
</dbReference>
<name>A0A8B7JD34_9AVES</name>
<dbReference type="OrthoDB" id="2134857at2759"/>
<keyword evidence="4" id="KW-1185">Reference proteome</keyword>
<dbReference type="InterPro" id="IPR025252">
    <property type="entry name" value="DUF4200"/>
</dbReference>
<dbReference type="RefSeq" id="XP_013808624.1">
    <property type="nucleotide sequence ID" value="XM_013953170.2"/>
</dbReference>
<evidence type="ECO:0000313" key="4">
    <source>
        <dbReference type="Proteomes" id="UP001652627"/>
    </source>
</evidence>
<feature type="domain" description="DUF4200" evidence="3">
    <location>
        <begin position="39"/>
        <end position="156"/>
    </location>
</feature>
<sequence length="316" mass="37713">MDNEDLSEYFCMHYKKNLLPLLTKFKQTEEDSLSPSIRLQQKKKQVRLIQKALDAEEEAFKVRMEAINCRWRDLQGKEAQLKAYTQKFEKFIQENDEKRIRALKKASKEREMKMQREKELLRARRELEALKDKHQKIYSALQKYSIFNKYLEDVVKVSEFEEIREVIGRHKTLVRMQEDLLQSAQARMEMIEKAKVLLAQYTEEKEDKILQYNNELAQLQTRFDQAHSDVLIWESHWAHIQNTAAEKTLLLGTIKMATLNLFQCVSKQLKKSLNVPVEDTHRQLDMIQQFIQDLTDICMEVKRKDYRLSHQQTATL</sequence>
<accession>A0A8B7JD34</accession>